<dbReference type="SUPFAM" id="SSF48452">
    <property type="entry name" value="TPR-like"/>
    <property type="match status" value="2"/>
</dbReference>
<evidence type="ECO:0000256" key="1">
    <source>
        <dbReference type="PROSITE-ProRule" id="PRU00339"/>
    </source>
</evidence>
<dbReference type="InterPro" id="IPR019734">
    <property type="entry name" value="TPR_rpt"/>
</dbReference>
<dbReference type="Pfam" id="PF13432">
    <property type="entry name" value="TPR_16"/>
    <property type="match status" value="1"/>
</dbReference>
<keyword evidence="2" id="KW-0732">Signal</keyword>
<organism evidence="3 4">
    <name type="scientific">Comamonas denitrificans</name>
    <dbReference type="NCBI Taxonomy" id="117506"/>
    <lineage>
        <taxon>Bacteria</taxon>
        <taxon>Pseudomonadati</taxon>
        <taxon>Pseudomonadota</taxon>
        <taxon>Betaproteobacteria</taxon>
        <taxon>Burkholderiales</taxon>
        <taxon>Comamonadaceae</taxon>
        <taxon>Comamonas</taxon>
    </lineage>
</organism>
<keyword evidence="1" id="KW-0802">TPR repeat</keyword>
<gene>
    <name evidence="3" type="ORF">J1777_07015</name>
</gene>
<dbReference type="SMART" id="SM00028">
    <property type="entry name" value="TPR"/>
    <property type="match status" value="5"/>
</dbReference>
<dbReference type="PROSITE" id="PS50005">
    <property type="entry name" value="TPR"/>
    <property type="match status" value="2"/>
</dbReference>
<dbReference type="AlphaFoldDB" id="A0A939H0X8"/>
<feature type="repeat" description="TPR" evidence="1">
    <location>
        <begin position="295"/>
        <end position="328"/>
    </location>
</feature>
<comment type="caution">
    <text evidence="3">The sequence shown here is derived from an EMBL/GenBank/DDBJ whole genome shotgun (WGS) entry which is preliminary data.</text>
</comment>
<feature type="signal peptide" evidence="2">
    <location>
        <begin position="1"/>
        <end position="31"/>
    </location>
</feature>
<dbReference type="PANTHER" id="PTHR12558">
    <property type="entry name" value="CELL DIVISION CYCLE 16,23,27"/>
    <property type="match status" value="1"/>
</dbReference>
<evidence type="ECO:0000313" key="3">
    <source>
        <dbReference type="EMBL" id="MBO1249581.1"/>
    </source>
</evidence>
<dbReference type="Pfam" id="PF13181">
    <property type="entry name" value="TPR_8"/>
    <property type="match status" value="1"/>
</dbReference>
<name>A0A939H0X8_9BURK</name>
<proteinExistence type="predicted"/>
<dbReference type="Proteomes" id="UP000664731">
    <property type="component" value="Unassembled WGS sequence"/>
</dbReference>
<dbReference type="Pfam" id="PF14559">
    <property type="entry name" value="TPR_19"/>
    <property type="match status" value="1"/>
</dbReference>
<protein>
    <submittedName>
        <fullName evidence="3">Tetratricopeptide repeat protein</fullName>
    </submittedName>
</protein>
<feature type="repeat" description="TPR" evidence="1">
    <location>
        <begin position="196"/>
        <end position="229"/>
    </location>
</feature>
<dbReference type="EMBL" id="JAFNME010000012">
    <property type="protein sequence ID" value="MBO1249581.1"/>
    <property type="molecule type" value="Genomic_DNA"/>
</dbReference>
<evidence type="ECO:0000313" key="4">
    <source>
        <dbReference type="Proteomes" id="UP000664731"/>
    </source>
</evidence>
<dbReference type="RefSeq" id="WP_207575101.1">
    <property type="nucleotide sequence ID" value="NZ_JAFNME010000012.1"/>
</dbReference>
<sequence>MASLLRPSTFSRVWRLLTLSAALFSAWHASAQAPSPTVDAEPADEVSRIPLDAPLLYELLLGEMTAAQGDAQDAVALLLDAAGKTNLQALYQRATEVALRARSGPLALRSARAWQQAFPQSRLANRYLLQILLMLNRVSDTVEPLSQELAATPPGSKAAAYLAIAQLYRHASDKKLAAAVVEQALQADLNDTANAPAAWAMLGHMRLAAGQKESALEAARHAQQLAPDNGAAALLALELLENHVPQAEPLVQAYLERTPALAIRLAYAKVLLDQQRLAPAQVQLDAAVAQAPDNLEAWFTLAATHAQQGQWNDAEQSLQRFTDLIPTLATPEQRSAAWKQAGLLGARSALAAKNHGLAQQWLERIPPTENDFTVQALRATVLARQGKLKQARQLLHALPAEGKQQTQRKQQAEVQLLRDAGAYAQAYALQAQLQAQDPENPDITYETALLAEKIGQLDTMEQLLRSIMARHPDYHHAYNALGYSLADRGEQLPEARRLIKKALEYAPNDPFITDSLGWLTYREGNLPEALSLLEHAYRLRDDVEIATHLAEVLWVSGDPARARSLWRAALQRDPDNAVLRETLQRLNVQP</sequence>
<accession>A0A939H0X8</accession>
<dbReference type="Gene3D" id="1.25.40.10">
    <property type="entry name" value="Tetratricopeptide repeat domain"/>
    <property type="match status" value="3"/>
</dbReference>
<reference evidence="3" key="1">
    <citation type="submission" date="2021-03" db="EMBL/GenBank/DDBJ databases">
        <title>Comamonas denitrificans.</title>
        <authorList>
            <person name="Finster K."/>
        </authorList>
    </citation>
    <scope>NUCLEOTIDE SEQUENCE</scope>
    <source>
        <strain evidence="3">MM2021_4</strain>
    </source>
</reference>
<dbReference type="InterPro" id="IPR011990">
    <property type="entry name" value="TPR-like_helical_dom_sf"/>
</dbReference>
<keyword evidence="4" id="KW-1185">Reference proteome</keyword>
<feature type="chain" id="PRO_5037437740" evidence="2">
    <location>
        <begin position="32"/>
        <end position="590"/>
    </location>
</feature>
<dbReference type="PANTHER" id="PTHR12558:SF13">
    <property type="entry name" value="CELL DIVISION CYCLE PROTEIN 27 HOMOLOG"/>
    <property type="match status" value="1"/>
</dbReference>
<evidence type="ECO:0000256" key="2">
    <source>
        <dbReference type="SAM" id="SignalP"/>
    </source>
</evidence>